<dbReference type="SUPFAM" id="SSF47413">
    <property type="entry name" value="lambda repressor-like DNA-binding domains"/>
    <property type="match status" value="1"/>
</dbReference>
<reference evidence="5 6" key="1">
    <citation type="journal article" date="2014" name="Antonie Van Leeuwenhoek">
        <title>Hyphomonas beringensis sp. nov. and Hyphomonas chukchiensis sp. nov., isolated from surface seawater of the Bering Sea and Chukchi Sea.</title>
        <authorList>
            <person name="Li C."/>
            <person name="Lai Q."/>
            <person name="Li G."/>
            <person name="Dong C."/>
            <person name="Wang J."/>
            <person name="Liao Y."/>
            <person name="Shao Z."/>
        </authorList>
    </citation>
    <scope>NUCLEOTIDE SEQUENCE [LARGE SCALE GENOMIC DNA]</scope>
    <source>
        <strain evidence="5 6">22II1-22F38</strain>
    </source>
</reference>
<proteinExistence type="predicted"/>
<dbReference type="EMBL" id="AWFH01000001">
    <property type="protein sequence ID" value="KCZ65363.1"/>
    <property type="molecule type" value="Genomic_DNA"/>
</dbReference>
<dbReference type="SMART" id="SM00354">
    <property type="entry name" value="HTH_LACI"/>
    <property type="match status" value="1"/>
</dbReference>
<sequence length="335" mass="36337">MAQIRDVARRAGVSPATVSRAFSDPAKLSKDTLARVLAAATDLKYKPSSLAQLFREKRTNTVLVMVPDIANVFFARVVSGIERGAVESKLNLVVSDTGDDMDIERVGIEMVQTYRADGLIQLGERPLNELLPNEEHAQIPFVQAISADPRGAYPTVGIDDRSSSAMMARHLIAQGHRRIGVIAGLQNRLVTQERLKGIKDAIADAGLDFDDTIVEYAPYSMGGGEQAAQRLLSRARHLTALFCMSDEIAIGAIRAAHDLGYDLPGDLSISGFDNIEFGKYCTPPLTTVMQPAEKIGEVAMALMSDMLTGQDMPVVHEMLPTELVIRSSVQNICGE</sequence>
<protein>
    <recommendedName>
        <fullName evidence="4">HTH lacI-type domain-containing protein</fullName>
    </recommendedName>
</protein>
<accession>A0A059ECM9</accession>
<dbReference type="STRING" id="1280948.HY36_02955"/>
<evidence type="ECO:0000256" key="3">
    <source>
        <dbReference type="ARBA" id="ARBA00023163"/>
    </source>
</evidence>
<dbReference type="SUPFAM" id="SSF53822">
    <property type="entry name" value="Periplasmic binding protein-like I"/>
    <property type="match status" value="1"/>
</dbReference>
<dbReference type="Pfam" id="PF13377">
    <property type="entry name" value="Peripla_BP_3"/>
    <property type="match status" value="1"/>
</dbReference>
<comment type="caution">
    <text evidence="5">The sequence shown here is derived from an EMBL/GenBank/DDBJ whole genome shotgun (WGS) entry which is preliminary data.</text>
</comment>
<dbReference type="InterPro" id="IPR028082">
    <property type="entry name" value="Peripla_BP_I"/>
</dbReference>
<evidence type="ECO:0000259" key="4">
    <source>
        <dbReference type="PROSITE" id="PS50932"/>
    </source>
</evidence>
<dbReference type="GO" id="GO:0003700">
    <property type="term" value="F:DNA-binding transcription factor activity"/>
    <property type="evidence" value="ECO:0007669"/>
    <property type="project" value="TreeGrafter"/>
</dbReference>
<name>A0A059ECM9_9PROT</name>
<keyword evidence="6" id="KW-1185">Reference proteome</keyword>
<dbReference type="GO" id="GO:0000976">
    <property type="term" value="F:transcription cis-regulatory region binding"/>
    <property type="evidence" value="ECO:0007669"/>
    <property type="project" value="TreeGrafter"/>
</dbReference>
<dbReference type="PATRIC" id="fig|1280948.3.peg.585"/>
<keyword evidence="2" id="KW-0238">DNA-binding</keyword>
<dbReference type="CDD" id="cd01392">
    <property type="entry name" value="HTH_LacI"/>
    <property type="match status" value="1"/>
</dbReference>
<dbReference type="PANTHER" id="PTHR30146:SF109">
    <property type="entry name" value="HTH-TYPE TRANSCRIPTIONAL REGULATOR GALS"/>
    <property type="match status" value="1"/>
</dbReference>
<gene>
    <name evidence="5" type="ORF">HY36_02955</name>
</gene>
<dbReference type="RefSeq" id="WP_035547897.1">
    <property type="nucleotide sequence ID" value="NZ_AWFH01000001.1"/>
</dbReference>
<dbReference type="Gene3D" id="1.10.260.40">
    <property type="entry name" value="lambda repressor-like DNA-binding domains"/>
    <property type="match status" value="1"/>
</dbReference>
<dbReference type="InterPro" id="IPR046335">
    <property type="entry name" value="LacI/GalR-like_sensor"/>
</dbReference>
<dbReference type="AlphaFoldDB" id="A0A059ECM9"/>
<dbReference type="Proteomes" id="UP000024547">
    <property type="component" value="Unassembled WGS sequence"/>
</dbReference>
<evidence type="ECO:0000313" key="6">
    <source>
        <dbReference type="Proteomes" id="UP000024547"/>
    </source>
</evidence>
<keyword evidence="1" id="KW-0805">Transcription regulation</keyword>
<organism evidence="5 6">
    <name type="scientific">Hyphomonas atlantica</name>
    <dbReference type="NCBI Taxonomy" id="1280948"/>
    <lineage>
        <taxon>Bacteria</taxon>
        <taxon>Pseudomonadati</taxon>
        <taxon>Pseudomonadota</taxon>
        <taxon>Alphaproteobacteria</taxon>
        <taxon>Hyphomonadales</taxon>
        <taxon>Hyphomonadaceae</taxon>
        <taxon>Hyphomonas</taxon>
    </lineage>
</organism>
<dbReference type="InterPro" id="IPR000843">
    <property type="entry name" value="HTH_LacI"/>
</dbReference>
<dbReference type="PROSITE" id="PS50932">
    <property type="entry name" value="HTH_LACI_2"/>
    <property type="match status" value="1"/>
</dbReference>
<dbReference type="OrthoDB" id="234496at2"/>
<evidence type="ECO:0000313" key="5">
    <source>
        <dbReference type="EMBL" id="KCZ65363.1"/>
    </source>
</evidence>
<evidence type="ECO:0000256" key="1">
    <source>
        <dbReference type="ARBA" id="ARBA00023015"/>
    </source>
</evidence>
<dbReference type="InterPro" id="IPR010982">
    <property type="entry name" value="Lambda_DNA-bd_dom_sf"/>
</dbReference>
<keyword evidence="3" id="KW-0804">Transcription</keyword>
<dbReference type="CDD" id="cd06267">
    <property type="entry name" value="PBP1_LacI_sugar_binding-like"/>
    <property type="match status" value="1"/>
</dbReference>
<dbReference type="PANTHER" id="PTHR30146">
    <property type="entry name" value="LACI-RELATED TRANSCRIPTIONAL REPRESSOR"/>
    <property type="match status" value="1"/>
</dbReference>
<evidence type="ECO:0000256" key="2">
    <source>
        <dbReference type="ARBA" id="ARBA00023125"/>
    </source>
</evidence>
<feature type="domain" description="HTH lacI-type" evidence="4">
    <location>
        <begin position="2"/>
        <end position="56"/>
    </location>
</feature>
<dbReference type="Pfam" id="PF00356">
    <property type="entry name" value="LacI"/>
    <property type="match status" value="1"/>
</dbReference>
<dbReference type="Gene3D" id="3.40.50.2300">
    <property type="match status" value="2"/>
</dbReference>
<dbReference type="eggNOG" id="COG1609">
    <property type="taxonomic scope" value="Bacteria"/>
</dbReference>